<dbReference type="PANTHER" id="PTHR32099:SF92">
    <property type="entry name" value="CYSTEINE-RICH RECEPTOR-LIKE PROTEIN KINASE 11"/>
    <property type="match status" value="1"/>
</dbReference>
<dbReference type="CDD" id="cd23509">
    <property type="entry name" value="Gnk2-like"/>
    <property type="match status" value="1"/>
</dbReference>
<feature type="domain" description="Gnk2-homologous" evidence="4">
    <location>
        <begin position="22"/>
        <end position="118"/>
    </location>
</feature>
<keyword evidence="2" id="KW-0677">Repeat</keyword>
<evidence type="ECO:0000259" key="4">
    <source>
        <dbReference type="PROSITE" id="PS51473"/>
    </source>
</evidence>
<keyword evidence="1" id="KW-0732">Signal</keyword>
<evidence type="ECO:0000313" key="5">
    <source>
        <dbReference type="EMBL" id="KAK2654683.1"/>
    </source>
</evidence>
<comment type="caution">
    <text evidence="5">The sequence shown here is derived from an EMBL/GenBank/DDBJ whole genome shotgun (WGS) entry which is preliminary data.</text>
</comment>
<accession>A0AAD9X907</accession>
<reference evidence="5" key="1">
    <citation type="journal article" date="2023" name="Plant J.">
        <title>Genome sequences and population genomics provide insights into the demographic history, inbreeding, and mutation load of two 'living fossil' tree species of Dipteronia.</title>
        <authorList>
            <person name="Feng Y."/>
            <person name="Comes H.P."/>
            <person name="Chen J."/>
            <person name="Zhu S."/>
            <person name="Lu R."/>
            <person name="Zhang X."/>
            <person name="Li P."/>
            <person name="Qiu J."/>
            <person name="Olsen K.M."/>
            <person name="Qiu Y."/>
        </authorList>
    </citation>
    <scope>NUCLEOTIDE SEQUENCE</scope>
    <source>
        <strain evidence="5">KIB01</strain>
    </source>
</reference>
<dbReference type="EMBL" id="JANJYI010000004">
    <property type="protein sequence ID" value="KAK2654683.1"/>
    <property type="molecule type" value="Genomic_DNA"/>
</dbReference>
<dbReference type="Proteomes" id="UP001280121">
    <property type="component" value="Unassembled WGS sequence"/>
</dbReference>
<evidence type="ECO:0000313" key="6">
    <source>
        <dbReference type="Proteomes" id="UP001280121"/>
    </source>
</evidence>
<feature type="compositionally biased region" description="Polar residues" evidence="3">
    <location>
        <begin position="30"/>
        <end position="43"/>
    </location>
</feature>
<gene>
    <name evidence="5" type="ORF">Ddye_014539</name>
</gene>
<feature type="region of interest" description="Disordered" evidence="3">
    <location>
        <begin position="1"/>
        <end position="43"/>
    </location>
</feature>
<dbReference type="Gene3D" id="3.30.430.20">
    <property type="entry name" value="Gnk2 domain, C-X8-C-X2-C motif"/>
    <property type="match status" value="1"/>
</dbReference>
<sequence>MDCGADKRTDRVTGSRSTPVRSRSGDKSTNRGNFTTNSNYGNNRNHILSSLATDVQSNNSFFTGITGQGSDEVYALALCRGDLPSEECASCIKSTSEDIMTECPNLKEVKNREQFYIL</sequence>
<organism evidence="5 6">
    <name type="scientific">Dipteronia dyeriana</name>
    <dbReference type="NCBI Taxonomy" id="168575"/>
    <lineage>
        <taxon>Eukaryota</taxon>
        <taxon>Viridiplantae</taxon>
        <taxon>Streptophyta</taxon>
        <taxon>Embryophyta</taxon>
        <taxon>Tracheophyta</taxon>
        <taxon>Spermatophyta</taxon>
        <taxon>Magnoliopsida</taxon>
        <taxon>eudicotyledons</taxon>
        <taxon>Gunneridae</taxon>
        <taxon>Pentapetalae</taxon>
        <taxon>rosids</taxon>
        <taxon>malvids</taxon>
        <taxon>Sapindales</taxon>
        <taxon>Sapindaceae</taxon>
        <taxon>Hippocastanoideae</taxon>
        <taxon>Acereae</taxon>
        <taxon>Dipteronia</taxon>
    </lineage>
</organism>
<dbReference type="AlphaFoldDB" id="A0AAD9X907"/>
<keyword evidence="6" id="KW-1185">Reference proteome</keyword>
<dbReference type="Pfam" id="PF01657">
    <property type="entry name" value="Stress-antifung"/>
    <property type="match status" value="1"/>
</dbReference>
<dbReference type="PROSITE" id="PS51473">
    <property type="entry name" value="GNK2"/>
    <property type="match status" value="1"/>
</dbReference>
<name>A0AAD9X907_9ROSI</name>
<proteinExistence type="predicted"/>
<dbReference type="PANTHER" id="PTHR32099">
    <property type="entry name" value="CYSTEINE-RICH REPEAT SECRETORY PROTEIN"/>
    <property type="match status" value="1"/>
</dbReference>
<evidence type="ECO:0000256" key="2">
    <source>
        <dbReference type="ARBA" id="ARBA00022737"/>
    </source>
</evidence>
<dbReference type="InterPro" id="IPR002902">
    <property type="entry name" value="GNK2"/>
</dbReference>
<feature type="compositionally biased region" description="Basic and acidic residues" evidence="3">
    <location>
        <begin position="1"/>
        <end position="13"/>
    </location>
</feature>
<evidence type="ECO:0000256" key="3">
    <source>
        <dbReference type="SAM" id="MobiDB-lite"/>
    </source>
</evidence>
<dbReference type="InterPro" id="IPR038408">
    <property type="entry name" value="GNK2_sf"/>
</dbReference>
<evidence type="ECO:0000256" key="1">
    <source>
        <dbReference type="ARBA" id="ARBA00022729"/>
    </source>
</evidence>
<protein>
    <recommendedName>
        <fullName evidence="4">Gnk2-homologous domain-containing protein</fullName>
    </recommendedName>
</protein>